<feature type="coiled-coil region" evidence="1">
    <location>
        <begin position="10"/>
        <end position="37"/>
    </location>
</feature>
<dbReference type="EMBL" id="MT143350">
    <property type="protein sequence ID" value="QJA95860.1"/>
    <property type="molecule type" value="Genomic_DNA"/>
</dbReference>
<keyword evidence="1" id="KW-0175">Coiled coil</keyword>
<accession>A0A6M3LLS2</accession>
<protein>
    <submittedName>
        <fullName evidence="2">Uncharacterized protein</fullName>
    </submittedName>
</protein>
<reference evidence="2" key="1">
    <citation type="submission" date="2020-03" db="EMBL/GenBank/DDBJ databases">
        <title>The deep terrestrial virosphere.</title>
        <authorList>
            <person name="Holmfeldt K."/>
            <person name="Nilsson E."/>
            <person name="Simone D."/>
            <person name="Lopez-Fernandez M."/>
            <person name="Wu X."/>
            <person name="de Brujin I."/>
            <person name="Lundin D."/>
            <person name="Andersson A."/>
            <person name="Bertilsson S."/>
            <person name="Dopson M."/>
        </authorList>
    </citation>
    <scope>NUCLEOTIDE SEQUENCE</scope>
    <source>
        <strain evidence="2">MM415B05123</strain>
    </source>
</reference>
<name>A0A6M3LLS2_9ZZZZ</name>
<evidence type="ECO:0000256" key="1">
    <source>
        <dbReference type="SAM" id="Coils"/>
    </source>
</evidence>
<gene>
    <name evidence="2" type="ORF">MM415B05123_0008</name>
</gene>
<sequence>MTTADLQEAALAALARAQEAEAALARLVAEHQALERLVREHWDSCRALGIRVHDERLHAGYLRLES</sequence>
<proteinExistence type="predicted"/>
<organism evidence="2">
    <name type="scientific">viral metagenome</name>
    <dbReference type="NCBI Taxonomy" id="1070528"/>
    <lineage>
        <taxon>unclassified sequences</taxon>
        <taxon>metagenomes</taxon>
        <taxon>organismal metagenomes</taxon>
    </lineage>
</organism>
<dbReference type="AlphaFoldDB" id="A0A6M3LLS2"/>
<evidence type="ECO:0000313" key="2">
    <source>
        <dbReference type="EMBL" id="QJA95860.1"/>
    </source>
</evidence>